<organism evidence="1 2">
    <name type="scientific">Caldichromatium japonicum</name>
    <dbReference type="NCBI Taxonomy" id="2699430"/>
    <lineage>
        <taxon>Bacteria</taxon>
        <taxon>Pseudomonadati</taxon>
        <taxon>Pseudomonadota</taxon>
        <taxon>Gammaproteobacteria</taxon>
        <taxon>Chromatiales</taxon>
        <taxon>Chromatiaceae</taxon>
        <taxon>Caldichromatium</taxon>
    </lineage>
</organism>
<reference evidence="2" key="1">
    <citation type="submission" date="2020-01" db="EMBL/GenBank/DDBJ databases">
        <title>Caldichromatium gen. nov., sp. nov., a thermophilic purple sulfur bacterium member of the family Chromatiaceae isolated from Nakabusa hot spring, Japan.</title>
        <authorList>
            <person name="Saini M.K."/>
            <person name="Hanada S."/>
            <person name="Tank M."/>
        </authorList>
    </citation>
    <scope>NUCLEOTIDE SEQUENCE [LARGE SCALE GENOMIC DNA]</scope>
    <source>
        <strain evidence="2">No.7</strain>
    </source>
</reference>
<dbReference type="RefSeq" id="WP_166271620.1">
    <property type="nucleotide sequence ID" value="NZ_CP048029.1"/>
</dbReference>
<dbReference type="InterPro" id="IPR029044">
    <property type="entry name" value="Nucleotide-diphossugar_trans"/>
</dbReference>
<evidence type="ECO:0008006" key="3">
    <source>
        <dbReference type="Google" id="ProtNLM"/>
    </source>
</evidence>
<name>A0A6G7VFP3_9GAMM</name>
<evidence type="ECO:0000313" key="1">
    <source>
        <dbReference type="EMBL" id="QIK38696.1"/>
    </source>
</evidence>
<gene>
    <name evidence="1" type="ORF">GWK36_12690</name>
</gene>
<dbReference type="KEGG" id="cjap:GWK36_12690"/>
<dbReference type="Proteomes" id="UP000502699">
    <property type="component" value="Chromosome"/>
</dbReference>
<dbReference type="Gene3D" id="3.90.550.10">
    <property type="entry name" value="Spore Coat Polysaccharide Biosynthesis Protein SpsA, Chain A"/>
    <property type="match status" value="1"/>
</dbReference>
<protein>
    <recommendedName>
        <fullName evidence="3">Glycosyltransferase</fullName>
    </recommendedName>
</protein>
<sequence>MSILLSARNEATGLAGLLPAVCAALPDAEVIGVDDGSVDGTAGLCPQAGFLYVLDGQGW</sequence>
<dbReference type="SUPFAM" id="SSF53448">
    <property type="entry name" value="Nucleotide-diphospho-sugar transferases"/>
    <property type="match status" value="1"/>
</dbReference>
<dbReference type="EMBL" id="CP048029">
    <property type="protein sequence ID" value="QIK38696.1"/>
    <property type="molecule type" value="Genomic_DNA"/>
</dbReference>
<dbReference type="AlphaFoldDB" id="A0A6G7VFP3"/>
<accession>A0A6G7VFP3</accession>
<evidence type="ECO:0000313" key="2">
    <source>
        <dbReference type="Proteomes" id="UP000502699"/>
    </source>
</evidence>
<proteinExistence type="predicted"/>
<keyword evidence="2" id="KW-1185">Reference proteome</keyword>